<evidence type="ECO:0000256" key="16">
    <source>
        <dbReference type="PIRSR" id="PIRSR601548-2"/>
    </source>
</evidence>
<comment type="caution">
    <text evidence="25">The sequence shown here is derived from an EMBL/GenBank/DDBJ whole genome shotgun (WGS) entry which is preliminary data.</text>
</comment>
<feature type="chain" id="PRO_5042283206" description="Angiotensin-converting enzyme" evidence="24">
    <location>
        <begin position="22"/>
        <end position="1212"/>
    </location>
</feature>
<keyword evidence="10 14" id="KW-0325">Glycoprotein</keyword>
<evidence type="ECO:0000256" key="5">
    <source>
        <dbReference type="ARBA" id="ARBA00022729"/>
    </source>
</evidence>
<evidence type="ECO:0000256" key="6">
    <source>
        <dbReference type="ARBA" id="ARBA00022801"/>
    </source>
</evidence>
<evidence type="ECO:0000256" key="3">
    <source>
        <dbReference type="ARBA" id="ARBA00022670"/>
    </source>
</evidence>
<keyword evidence="9 18" id="KW-1015">Disulfide bond</keyword>
<evidence type="ECO:0000256" key="4">
    <source>
        <dbReference type="ARBA" id="ARBA00022723"/>
    </source>
</evidence>
<organism evidence="25 26">
    <name type="scientific">Ridgeia piscesae</name>
    <name type="common">Tubeworm</name>
    <dbReference type="NCBI Taxonomy" id="27915"/>
    <lineage>
        <taxon>Eukaryota</taxon>
        <taxon>Metazoa</taxon>
        <taxon>Spiralia</taxon>
        <taxon>Lophotrochozoa</taxon>
        <taxon>Annelida</taxon>
        <taxon>Polychaeta</taxon>
        <taxon>Sedentaria</taxon>
        <taxon>Canalipalpata</taxon>
        <taxon>Sabellida</taxon>
        <taxon>Siboglinidae</taxon>
        <taxon>Ridgeia</taxon>
    </lineage>
</organism>
<dbReference type="GO" id="GO:0046872">
    <property type="term" value="F:metal ion binding"/>
    <property type="evidence" value="ECO:0007669"/>
    <property type="project" value="UniProtKB-KW"/>
</dbReference>
<feature type="active site" description="Proton donor 1" evidence="13">
    <location>
        <position position="504"/>
    </location>
</feature>
<dbReference type="SUPFAM" id="SSF55486">
    <property type="entry name" value="Metalloproteases ('zincins'), catalytic domain"/>
    <property type="match status" value="2"/>
</dbReference>
<evidence type="ECO:0000256" key="12">
    <source>
        <dbReference type="ARBA" id="ARBA00039858"/>
    </source>
</evidence>
<dbReference type="PANTHER" id="PTHR10514:SF27">
    <property type="entry name" value="ANGIOTENSIN-CONVERTING ENZYME"/>
    <property type="match status" value="1"/>
</dbReference>
<comment type="caution">
    <text evidence="22">Lacks conserved residue(s) required for the propagation of feature annotation.</text>
</comment>
<evidence type="ECO:0000256" key="19">
    <source>
        <dbReference type="PIRSR" id="PIRSR601548-5"/>
    </source>
</evidence>
<dbReference type="CDD" id="cd06461">
    <property type="entry name" value="M2_ACE"/>
    <property type="match status" value="2"/>
</dbReference>
<evidence type="ECO:0000256" key="18">
    <source>
        <dbReference type="PIRSR" id="PIRSR601548-4"/>
    </source>
</evidence>
<feature type="disulfide bond" evidence="22">
    <location>
        <begin position="942"/>
        <end position="960"/>
    </location>
</feature>
<keyword evidence="26" id="KW-1185">Reference proteome</keyword>
<dbReference type="GO" id="GO:0005886">
    <property type="term" value="C:plasma membrane"/>
    <property type="evidence" value="ECO:0007669"/>
    <property type="project" value="TreeGrafter"/>
</dbReference>
<feature type="glycosylation site" description="N-linked (GlcNAc...) asparagine" evidence="19">
    <location>
        <position position="302"/>
    </location>
</feature>
<keyword evidence="6 23" id="KW-0378">Hydrolase</keyword>
<keyword evidence="3 23" id="KW-0645">Protease</keyword>
<evidence type="ECO:0000256" key="8">
    <source>
        <dbReference type="ARBA" id="ARBA00023049"/>
    </source>
</evidence>
<dbReference type="GO" id="GO:0006508">
    <property type="term" value="P:proteolysis"/>
    <property type="evidence" value="ECO:0007669"/>
    <property type="project" value="UniProtKB-KW"/>
</dbReference>
<dbReference type="Proteomes" id="UP001209878">
    <property type="component" value="Unassembled WGS sequence"/>
</dbReference>
<keyword evidence="8 23" id="KW-0482">Metalloprotease</keyword>
<protein>
    <recommendedName>
        <fullName evidence="12 23">Angiotensin-converting enzyme</fullName>
        <ecNumber evidence="23">3.4.-.-</ecNumber>
    </recommendedName>
</protein>
<keyword evidence="4 17" id="KW-0479">Metal-binding</keyword>
<comment type="similarity">
    <text evidence="1 22 23">Belongs to the peptidase M2 family.</text>
</comment>
<evidence type="ECO:0000256" key="23">
    <source>
        <dbReference type="RuleBase" id="RU361144"/>
    </source>
</evidence>
<evidence type="ECO:0000256" key="24">
    <source>
        <dbReference type="SAM" id="SignalP"/>
    </source>
</evidence>
<dbReference type="GO" id="GO:0008241">
    <property type="term" value="F:peptidyl-dipeptidase activity"/>
    <property type="evidence" value="ECO:0007669"/>
    <property type="project" value="UniProtKB-EC"/>
</dbReference>
<feature type="glycosylation site" description="N-linked (GlcNAc...) asparagine" evidence="14">
    <location>
        <position position="60"/>
    </location>
</feature>
<keyword evidence="5 24" id="KW-0732">Signal</keyword>
<evidence type="ECO:0000256" key="13">
    <source>
        <dbReference type="PIRSR" id="PIRSR601548-1"/>
    </source>
</evidence>
<feature type="active site" description="Proton acceptor 1" evidence="13">
    <location>
        <position position="375"/>
    </location>
</feature>
<proteinExistence type="inferred from homology"/>
<evidence type="ECO:0000256" key="22">
    <source>
        <dbReference type="PROSITE-ProRule" id="PRU01355"/>
    </source>
</evidence>
<feature type="active site" description="Proton acceptor 2" evidence="20">
    <location>
        <position position="375"/>
    </location>
</feature>
<accession>A0AAD9NMZ1</accession>
<feature type="binding site" evidence="21">
    <location>
        <position position="378"/>
    </location>
    <ligand>
        <name>Zn(2+)</name>
        <dbReference type="ChEBI" id="CHEBI:29105"/>
        <label>2</label>
        <note>catalytic</note>
    </ligand>
</feature>
<dbReference type="EMBL" id="JAODUO010000808">
    <property type="protein sequence ID" value="KAK2174356.1"/>
    <property type="molecule type" value="Genomic_DNA"/>
</dbReference>
<name>A0AAD9NMZ1_RIDPI</name>
<dbReference type="PANTHER" id="PTHR10514">
    <property type="entry name" value="ANGIOTENSIN-CONVERTING ENZYME"/>
    <property type="match status" value="1"/>
</dbReference>
<gene>
    <name evidence="25" type="ORF">NP493_809g01048</name>
</gene>
<feature type="binding site" evidence="16">
    <location>
        <position position="513"/>
    </location>
    <ligand>
        <name>chloride</name>
        <dbReference type="ChEBI" id="CHEBI:17996"/>
        <label>1</label>
    </ligand>
</feature>
<dbReference type="EC" id="3.4.-.-" evidence="23"/>
<evidence type="ECO:0000256" key="20">
    <source>
        <dbReference type="PIRSR" id="PIRSR601548-6"/>
    </source>
</evidence>
<feature type="active site" description="Proton donor 2" evidence="15">
    <location>
        <position position="1104"/>
    </location>
</feature>
<dbReference type="Gene3D" id="1.10.1370.30">
    <property type="match status" value="2"/>
</dbReference>
<feature type="signal peptide" evidence="24">
    <location>
        <begin position="1"/>
        <end position="21"/>
    </location>
</feature>
<evidence type="ECO:0000256" key="17">
    <source>
        <dbReference type="PIRSR" id="PIRSR601548-3"/>
    </source>
</evidence>
<dbReference type="GO" id="GO:0004180">
    <property type="term" value="F:carboxypeptidase activity"/>
    <property type="evidence" value="ECO:0007669"/>
    <property type="project" value="UniProtKB-KW"/>
</dbReference>
<feature type="binding site" evidence="17">
    <location>
        <position position="402"/>
    </location>
    <ligand>
        <name>Zn(2+)</name>
        <dbReference type="ChEBI" id="CHEBI:29105"/>
        <label>1</label>
        <note>catalytic</note>
    </ligand>
</feature>
<comment type="cofactor">
    <cofactor evidence="23">
        <name>Zn(2+)</name>
        <dbReference type="ChEBI" id="CHEBI:29105"/>
    </cofactor>
    <text evidence="23">Binds 2 Zn(2+) ions per subunit.</text>
</comment>
<comment type="catalytic activity">
    <reaction evidence="11">
        <text>Release of a C-terminal dipeptide, oligopeptide-|-Xaa-Yaa, when Xaa is not Pro, and Yaa is neither Asp nor Glu. Thus, conversion of angiotensin I to angiotensin II, with increase in vasoconstrictor activity, but no action on angiotensin II.</text>
        <dbReference type="EC" id="3.4.15.1"/>
    </reaction>
</comment>
<reference evidence="25" key="1">
    <citation type="journal article" date="2023" name="Mol. Biol. Evol.">
        <title>Third-Generation Sequencing Reveals the Adaptive Role of the Epigenome in Three Deep-Sea Polychaetes.</title>
        <authorList>
            <person name="Perez M."/>
            <person name="Aroh O."/>
            <person name="Sun Y."/>
            <person name="Lan Y."/>
            <person name="Juniper S.K."/>
            <person name="Young C.R."/>
            <person name="Angers B."/>
            <person name="Qian P.Y."/>
        </authorList>
    </citation>
    <scope>NUCLEOTIDE SEQUENCE</scope>
    <source>
        <strain evidence="25">R07B-5</strain>
    </source>
</reference>
<evidence type="ECO:0000256" key="7">
    <source>
        <dbReference type="ARBA" id="ARBA00022833"/>
    </source>
</evidence>
<feature type="active site" description="Proton acceptor 2" evidence="15">
    <location>
        <position position="974"/>
    </location>
</feature>
<feature type="binding site" evidence="16">
    <location>
        <position position="215"/>
    </location>
    <ligand>
        <name>chloride</name>
        <dbReference type="ChEBI" id="CHEBI:17996"/>
        <label>1</label>
    </ligand>
</feature>
<keyword evidence="2 23" id="KW-0121">Carboxypeptidase</keyword>
<evidence type="ECO:0000256" key="9">
    <source>
        <dbReference type="ARBA" id="ARBA00023157"/>
    </source>
</evidence>
<evidence type="ECO:0000256" key="1">
    <source>
        <dbReference type="ARBA" id="ARBA00008139"/>
    </source>
</evidence>
<evidence type="ECO:0000256" key="21">
    <source>
        <dbReference type="PIRSR" id="PIRSR601548-8"/>
    </source>
</evidence>
<feature type="binding site" evidence="17">
    <location>
        <position position="378"/>
    </location>
    <ligand>
        <name>Zn(2+)</name>
        <dbReference type="ChEBI" id="CHEBI:29105"/>
        <label>1</label>
        <note>catalytic</note>
    </ligand>
</feature>
<feature type="disulfide bond" evidence="18">
    <location>
        <begin position="139"/>
        <end position="149"/>
    </location>
</feature>
<dbReference type="InterPro" id="IPR001548">
    <property type="entry name" value="Peptidase_M2"/>
</dbReference>
<evidence type="ECO:0000313" key="25">
    <source>
        <dbReference type="EMBL" id="KAK2174356.1"/>
    </source>
</evidence>
<dbReference type="AlphaFoldDB" id="A0AAD9NMZ1"/>
<dbReference type="PROSITE" id="PS52011">
    <property type="entry name" value="PEPTIDASE_M2"/>
    <property type="match status" value="2"/>
</dbReference>
<feature type="disulfide bond" evidence="18 22">
    <location>
        <begin position="343"/>
        <end position="361"/>
    </location>
</feature>
<dbReference type="PRINTS" id="PR00791">
    <property type="entry name" value="PEPDIPTASEA"/>
</dbReference>
<feature type="active site" description="Proton donor 2" evidence="20">
    <location>
        <position position="504"/>
    </location>
</feature>
<evidence type="ECO:0000256" key="11">
    <source>
        <dbReference type="ARBA" id="ARBA00036868"/>
    </source>
</evidence>
<dbReference type="Pfam" id="PF01401">
    <property type="entry name" value="Peptidase_M2"/>
    <property type="match status" value="2"/>
</dbReference>
<feature type="binding site" evidence="21">
    <location>
        <position position="374"/>
    </location>
    <ligand>
        <name>Zn(2+)</name>
        <dbReference type="ChEBI" id="CHEBI:29105"/>
        <label>2</label>
        <note>catalytic</note>
    </ligand>
</feature>
<dbReference type="FunFam" id="1.10.1370.30:FF:000004">
    <property type="entry name" value="Angiotensin-converting enzyme"/>
    <property type="match status" value="2"/>
</dbReference>
<sequence>MAGIRWIVVCCVMAAAREANSLSLGDTEEATARRWLARYNEALMAFRFEATLADWNYATNITENNQHHKLHWEEKLAAVQKEAALNASTFRWQEFSSYLKRQLKKITNIGTAILPDNKLNQMNQLAADLTRMYSTAKVCDRPNHYRNDCYPLDPDLTEIMAKSRDWKELLWAWKGWRDSISRQMPKMYERLVDIQNKAARTNGYDDNGDYWRSSYETPHFEDQLARLWRQVRPLYEQLHAYVARKLRAHYKGHEFPSSGHIPAHLLGNMWAQTWTNIKDLVTPYPNKTRIDVTAEMLKQGYNATRLFLVSEEFFTSLGLIPMPQEFWNHSMIRRPTDGREVVCHASAWDFYNQKDFRIKQCTEVTQEWLFTTHHEMGHIEYFLQYKDQPVWFRDGANAGFHEAIGDVMELSVNTPAHLHKIGLLSQLDTDSQADINYLMSVALKKVAFLPFGYLVDQWRWKVFSGEAQPADYNDAWWKLRCQYQGVAPPVERSADDFDPGAKFHVPNNTPYIRYFVSFIIQFQFHKALCDAAGHRGPLHQCDIYRSKEAGKLMGDMLKLGSSVPWTEAMMKITGTRDMDAGPLMEFFRPVIKFLEKENEGHRVGWDENCPEAPKWDEVVEGEARDWLRSYNRDIQQILSASVEASWTYNTNLTEHNQNISLQANAKVSAAQKKLVQNASRFPWRNFTNPLTRREFAKITNLGVAVLPPDDLGKLHKLRAQMQRIYSTARVCNKPGNSSGRCYPLDPDLTDLMATSVDWDELLWAWVEWRNVTGRKMPDVYEEFVALQNRAARTNGYPDQGAYLRSEYQEDGSVADPSYDFEQDIDRLWREVRPLYEQLHAYARRRLQTRYTNETFPQTGHIPAHLLGNMWAQSWSGIESLLRPFPNKTGVDVTEELQRQGYDVKRIFKLSEEFFTSLGLIAMPEEFWNKSMMTKPADRDVVCHASAWDFYNQKDFRIKQCTEITMPWLITTHHEMGHVQYYLQYKHQPVDFRRGGNPGFHEAIGDVMALSVSTPKHLQEIGLLKNYTPDAEVDLNFLMSQSLKKLAFLPFGYLIDQWRWDIYAGRVTRDTYNEKWWEARCRFQGISPPVERDPRNDFDAGAKYHVPANTPYIRYFVSHILQFQFQKSLCEAAGHQGSLHTCDIYKSKKAGKLIGDMMKLGSSLPWPDALEAITGSRRMSAEPLVEYFAPLLRWLKKENRGQPIGWNEMYRPA</sequence>
<evidence type="ECO:0000256" key="14">
    <source>
        <dbReference type="PIRSR" id="PIRSR601548-10"/>
    </source>
</evidence>
<evidence type="ECO:0000256" key="2">
    <source>
        <dbReference type="ARBA" id="ARBA00022645"/>
    </source>
</evidence>
<feature type="disulfide bond" evidence="18">
    <location>
        <begin position="529"/>
        <end position="541"/>
    </location>
</feature>
<evidence type="ECO:0000256" key="10">
    <source>
        <dbReference type="ARBA" id="ARBA00023180"/>
    </source>
</evidence>
<keyword evidence="7 17" id="KW-0862">Zinc</keyword>
<dbReference type="GO" id="GO:0008237">
    <property type="term" value="F:metallopeptidase activity"/>
    <property type="evidence" value="ECO:0007669"/>
    <property type="project" value="UniProtKB-KW"/>
</dbReference>
<evidence type="ECO:0000256" key="15">
    <source>
        <dbReference type="PIRSR" id="PIRSR601548-11"/>
    </source>
</evidence>
<evidence type="ECO:0000313" key="26">
    <source>
        <dbReference type="Proteomes" id="UP001209878"/>
    </source>
</evidence>
<feature type="binding site" evidence="17">
    <location>
        <position position="374"/>
    </location>
    <ligand>
        <name>Zn(2+)</name>
        <dbReference type="ChEBI" id="CHEBI:29105"/>
        <label>1</label>
        <note>catalytic</note>
    </ligand>
</feature>
<feature type="binding site" evidence="21">
    <location>
        <position position="402"/>
    </location>
    <ligand>
        <name>Zn(2+)</name>
        <dbReference type="ChEBI" id="CHEBI:29105"/>
        <label>2</label>
        <note>catalytic</note>
    </ligand>
</feature>
<feature type="glycosylation site" description="N-linked (GlcNAc...) asparagine; partial" evidence="14">
    <location>
        <position position="328"/>
    </location>
</feature>